<evidence type="ECO:0000256" key="5">
    <source>
        <dbReference type="ARBA" id="ARBA00022692"/>
    </source>
</evidence>
<dbReference type="InterPro" id="IPR050516">
    <property type="entry name" value="Olfactory_GPCR"/>
</dbReference>
<feature type="transmembrane region" description="Helical" evidence="13">
    <location>
        <begin position="100"/>
        <end position="118"/>
    </location>
</feature>
<feature type="transmembrane region" description="Helical" evidence="13">
    <location>
        <begin position="240"/>
        <end position="258"/>
    </location>
</feature>
<evidence type="ECO:0000256" key="7">
    <source>
        <dbReference type="ARBA" id="ARBA00022989"/>
    </source>
</evidence>
<reference evidence="16" key="1">
    <citation type="submission" date="2025-08" db="UniProtKB">
        <authorList>
            <consortium name="RefSeq"/>
        </authorList>
    </citation>
    <scope>IDENTIFICATION</scope>
    <source>
        <tissue evidence="16">Kidney</tissue>
    </source>
</reference>
<evidence type="ECO:0000256" key="2">
    <source>
        <dbReference type="ARBA" id="ARBA00004651"/>
    </source>
</evidence>
<dbReference type="KEGG" id="dord:105985068"/>
<evidence type="ECO:0000313" key="15">
    <source>
        <dbReference type="Proteomes" id="UP000081671"/>
    </source>
</evidence>
<evidence type="ECO:0000256" key="6">
    <source>
        <dbReference type="ARBA" id="ARBA00022725"/>
    </source>
</evidence>
<name>A0A1S3F2T1_DIPOR</name>
<dbReference type="GO" id="GO:0004984">
    <property type="term" value="F:olfactory receptor activity"/>
    <property type="evidence" value="ECO:0007669"/>
    <property type="project" value="InterPro"/>
</dbReference>
<evidence type="ECO:0000256" key="12">
    <source>
        <dbReference type="RuleBase" id="RU000688"/>
    </source>
</evidence>
<feature type="transmembrane region" description="Helical" evidence="13">
    <location>
        <begin position="270"/>
        <end position="290"/>
    </location>
</feature>
<dbReference type="GeneID" id="105985068"/>
<dbReference type="PANTHER" id="PTHR26452">
    <property type="entry name" value="OLFACTORY RECEPTOR"/>
    <property type="match status" value="1"/>
</dbReference>
<dbReference type="PRINTS" id="PR00245">
    <property type="entry name" value="OLFACTORYR"/>
</dbReference>
<keyword evidence="5 12" id="KW-0812">Transmembrane</keyword>
<dbReference type="SUPFAM" id="SSF81321">
    <property type="entry name" value="Family A G protein-coupled receptor-like"/>
    <property type="match status" value="1"/>
</dbReference>
<dbReference type="CDD" id="cd15227">
    <property type="entry name" value="7tmA_OR14-like"/>
    <property type="match status" value="1"/>
</dbReference>
<dbReference type="Pfam" id="PF13853">
    <property type="entry name" value="7tm_4"/>
    <property type="match status" value="1"/>
</dbReference>
<evidence type="ECO:0000256" key="10">
    <source>
        <dbReference type="ARBA" id="ARBA00023170"/>
    </source>
</evidence>
<dbReference type="PRINTS" id="PR00237">
    <property type="entry name" value="GPCRRHODOPSN"/>
</dbReference>
<sequence length="314" mass="35614">MANLTLETDFILTQFSDSKQTQLFHGFLFLLIYMITLMGNLLIFTLVTMDRCLHTPMYFFLKNLSFFDVGLISVTVPNFIWNCLTHRSTISFAGCVSQVLLVVHFVGSEVFILTAMSYDRYVAICHPLHYEVIMNDRICVQMVAVSWFFGSIFGILYSAGSFSLSFCGSRKLPQIFCDVPSLLKVSCSRKHITTDVSVTIGIIYGFLCLVCIGYSYIYIFNTVLRMPSLQGRSKAFSTCVPHLIVVTTFIITAVFAHLKPVPDVPHLVDFLASVFYSVMPPSLNPIIYSLRNKEIKAAVWRLLWRLHHCAMGKQ</sequence>
<keyword evidence="15" id="KW-1185">Reference proteome</keyword>
<gene>
    <name evidence="16" type="primary">LOC105985068</name>
</gene>
<evidence type="ECO:0000259" key="14">
    <source>
        <dbReference type="PROSITE" id="PS50262"/>
    </source>
</evidence>
<dbReference type="InterPro" id="IPR017452">
    <property type="entry name" value="GPCR_Rhodpsn_7TM"/>
</dbReference>
<feature type="transmembrane region" description="Helical" evidence="13">
    <location>
        <begin position="198"/>
        <end position="219"/>
    </location>
</feature>
<dbReference type="FunFam" id="1.20.1070.10:FF:000037">
    <property type="entry name" value="Olfactory receptor"/>
    <property type="match status" value="1"/>
</dbReference>
<accession>A0A1S3F2T1</accession>
<evidence type="ECO:0000256" key="11">
    <source>
        <dbReference type="ARBA" id="ARBA00023224"/>
    </source>
</evidence>
<dbReference type="InParanoid" id="A0A1S3F2T1"/>
<protein>
    <recommendedName>
        <fullName evidence="13">Olfactory receptor</fullName>
    </recommendedName>
</protein>
<keyword evidence="6 13" id="KW-0552">Olfaction</keyword>
<dbReference type="InterPro" id="IPR000276">
    <property type="entry name" value="GPCR_Rhodpsn"/>
</dbReference>
<comment type="function">
    <text evidence="1">Odorant receptor.</text>
</comment>
<dbReference type="GO" id="GO:0004930">
    <property type="term" value="F:G protein-coupled receptor activity"/>
    <property type="evidence" value="ECO:0007669"/>
    <property type="project" value="UniProtKB-KW"/>
</dbReference>
<comment type="similarity">
    <text evidence="12">Belongs to the G-protein coupled receptor 1 family.</text>
</comment>
<dbReference type="AlphaFoldDB" id="A0A1S3F2T1"/>
<dbReference type="PROSITE" id="PS50262">
    <property type="entry name" value="G_PROTEIN_RECEP_F1_2"/>
    <property type="match status" value="1"/>
</dbReference>
<evidence type="ECO:0000256" key="4">
    <source>
        <dbReference type="ARBA" id="ARBA00022606"/>
    </source>
</evidence>
<organism evidence="15 16">
    <name type="scientific">Dipodomys ordii</name>
    <name type="common">Ord's kangaroo rat</name>
    <dbReference type="NCBI Taxonomy" id="10020"/>
    <lineage>
        <taxon>Eukaryota</taxon>
        <taxon>Metazoa</taxon>
        <taxon>Chordata</taxon>
        <taxon>Craniata</taxon>
        <taxon>Vertebrata</taxon>
        <taxon>Euteleostomi</taxon>
        <taxon>Mammalia</taxon>
        <taxon>Eutheria</taxon>
        <taxon>Euarchontoglires</taxon>
        <taxon>Glires</taxon>
        <taxon>Rodentia</taxon>
        <taxon>Castorimorpha</taxon>
        <taxon>Heteromyidae</taxon>
        <taxon>Dipodomyinae</taxon>
        <taxon>Dipodomys</taxon>
    </lineage>
</organism>
<evidence type="ECO:0000256" key="1">
    <source>
        <dbReference type="ARBA" id="ARBA00002936"/>
    </source>
</evidence>
<dbReference type="Gene3D" id="1.20.1070.10">
    <property type="entry name" value="Rhodopsin 7-helix transmembrane proteins"/>
    <property type="match status" value="1"/>
</dbReference>
<comment type="subcellular location">
    <subcellularLocation>
        <location evidence="2 13">Cell membrane</location>
        <topology evidence="2 13">Multi-pass membrane protein</topology>
    </subcellularLocation>
</comment>
<evidence type="ECO:0000256" key="9">
    <source>
        <dbReference type="ARBA" id="ARBA00023136"/>
    </source>
</evidence>
<dbReference type="Proteomes" id="UP000081671">
    <property type="component" value="Unplaced"/>
</dbReference>
<feature type="domain" description="G-protein coupled receptors family 1 profile" evidence="14">
    <location>
        <begin position="39"/>
        <end position="288"/>
    </location>
</feature>
<keyword evidence="10 12" id="KW-0675">Receptor</keyword>
<evidence type="ECO:0000313" key="16">
    <source>
        <dbReference type="RefSeq" id="XP_012870933.1"/>
    </source>
</evidence>
<feature type="transmembrane region" description="Helical" evidence="13">
    <location>
        <begin position="138"/>
        <end position="159"/>
    </location>
</feature>
<keyword evidence="8 12" id="KW-0297">G-protein coupled receptor</keyword>
<keyword evidence="4 13" id="KW-0716">Sensory transduction</keyword>
<dbReference type="RefSeq" id="XP_012870933.1">
    <property type="nucleotide sequence ID" value="XM_013015479.1"/>
</dbReference>
<evidence type="ECO:0000256" key="8">
    <source>
        <dbReference type="ARBA" id="ARBA00023040"/>
    </source>
</evidence>
<keyword evidence="11 12" id="KW-0807">Transducer</keyword>
<dbReference type="GO" id="GO:0005886">
    <property type="term" value="C:plasma membrane"/>
    <property type="evidence" value="ECO:0007669"/>
    <property type="project" value="UniProtKB-SubCell"/>
</dbReference>
<evidence type="ECO:0000256" key="3">
    <source>
        <dbReference type="ARBA" id="ARBA00022475"/>
    </source>
</evidence>
<feature type="transmembrane region" description="Helical" evidence="13">
    <location>
        <begin position="23"/>
        <end position="47"/>
    </location>
</feature>
<dbReference type="OrthoDB" id="6151005at2759"/>
<evidence type="ECO:0000256" key="13">
    <source>
        <dbReference type="RuleBase" id="RU363047"/>
    </source>
</evidence>
<dbReference type="PROSITE" id="PS00237">
    <property type="entry name" value="G_PROTEIN_RECEP_F1_1"/>
    <property type="match status" value="1"/>
</dbReference>
<keyword evidence="9 13" id="KW-0472">Membrane</keyword>
<keyword evidence="7 13" id="KW-1133">Transmembrane helix</keyword>
<dbReference type="InterPro" id="IPR000725">
    <property type="entry name" value="Olfact_rcpt"/>
</dbReference>
<proteinExistence type="inferred from homology"/>
<feature type="transmembrane region" description="Helical" evidence="13">
    <location>
        <begin position="59"/>
        <end position="80"/>
    </location>
</feature>
<keyword evidence="3 13" id="KW-1003">Cell membrane</keyword>